<dbReference type="GO" id="GO:0071949">
    <property type="term" value="F:FAD binding"/>
    <property type="evidence" value="ECO:0007669"/>
    <property type="project" value="InterPro"/>
</dbReference>
<dbReference type="GO" id="GO:0005777">
    <property type="term" value="C:peroxisome"/>
    <property type="evidence" value="ECO:0007669"/>
    <property type="project" value="InterPro"/>
</dbReference>
<dbReference type="Gene3D" id="1.20.140.10">
    <property type="entry name" value="Butyryl-CoA Dehydrogenase, subunit A, domain 3"/>
    <property type="match status" value="1"/>
</dbReference>
<dbReference type="PANTHER" id="PTHR10909">
    <property type="entry name" value="ELECTRON TRANSPORT OXIDOREDUCTASE"/>
    <property type="match status" value="1"/>
</dbReference>
<dbReference type="GO" id="GO:0033540">
    <property type="term" value="P:fatty acid beta-oxidation using acyl-CoA oxidase"/>
    <property type="evidence" value="ECO:0007669"/>
    <property type="project" value="TreeGrafter"/>
</dbReference>
<dbReference type="InterPro" id="IPR046373">
    <property type="entry name" value="Acyl-CoA_Oxase/DH_mid-dom_sf"/>
</dbReference>
<dbReference type="GO" id="GO:0003997">
    <property type="term" value="F:acyl-CoA oxidase activity"/>
    <property type="evidence" value="ECO:0007669"/>
    <property type="project" value="InterPro"/>
</dbReference>
<gene>
    <name evidence="2" type="ORF">EIP91_006370</name>
</gene>
<evidence type="ECO:0000313" key="3">
    <source>
        <dbReference type="Proteomes" id="UP000292702"/>
    </source>
</evidence>
<dbReference type="PANTHER" id="PTHR10909:SF382">
    <property type="entry name" value="ACYL-COENZYME A OXIDASE"/>
    <property type="match status" value="1"/>
</dbReference>
<comment type="caution">
    <text evidence="2">The sequence shown here is derived from an EMBL/GenBank/DDBJ whole genome shotgun (WGS) entry which is preliminary data.</text>
</comment>
<dbReference type="EMBL" id="RWJN01000342">
    <property type="protein sequence ID" value="TCD62829.1"/>
    <property type="molecule type" value="Genomic_DNA"/>
</dbReference>
<evidence type="ECO:0000313" key="2">
    <source>
        <dbReference type="EMBL" id="TCD62829.1"/>
    </source>
</evidence>
<dbReference type="InterPro" id="IPR012258">
    <property type="entry name" value="Acyl-CoA_oxidase"/>
</dbReference>
<dbReference type="Gene3D" id="2.40.110.10">
    <property type="entry name" value="Butyryl-CoA Dehydrogenase, subunit A, domain 2"/>
    <property type="match status" value="1"/>
</dbReference>
<dbReference type="STRING" id="92696.A0A4R0RE77"/>
<dbReference type="InterPro" id="IPR009100">
    <property type="entry name" value="AcylCoA_DH/oxidase_NM_dom_sf"/>
</dbReference>
<dbReference type="GO" id="GO:0055088">
    <property type="term" value="P:lipid homeostasis"/>
    <property type="evidence" value="ECO:0007669"/>
    <property type="project" value="TreeGrafter"/>
</dbReference>
<dbReference type="GO" id="GO:0005504">
    <property type="term" value="F:fatty acid binding"/>
    <property type="evidence" value="ECO:0007669"/>
    <property type="project" value="TreeGrafter"/>
</dbReference>
<feature type="domain" description="Acyl-CoA oxidase C-alpha1" evidence="1">
    <location>
        <begin position="269"/>
        <end position="397"/>
    </location>
</feature>
<proteinExistence type="predicted"/>
<reference evidence="2 3" key="1">
    <citation type="submission" date="2018-11" db="EMBL/GenBank/DDBJ databases">
        <title>Genome assembly of Steccherinum ochraceum LE-BIN_3174, the white-rot fungus of the Steccherinaceae family (The Residual Polyporoid clade, Polyporales, Basidiomycota).</title>
        <authorList>
            <person name="Fedorova T.V."/>
            <person name="Glazunova O.A."/>
            <person name="Landesman E.O."/>
            <person name="Moiseenko K.V."/>
            <person name="Psurtseva N.V."/>
            <person name="Savinova O.S."/>
            <person name="Shakhova N.V."/>
            <person name="Tyazhelova T.V."/>
            <person name="Vasina D.V."/>
        </authorList>
    </citation>
    <scope>NUCLEOTIDE SEQUENCE [LARGE SCALE GENOMIC DNA]</scope>
    <source>
        <strain evidence="2 3">LE-BIN_3174</strain>
    </source>
</reference>
<dbReference type="OrthoDB" id="538336at2759"/>
<dbReference type="Pfam" id="PF22924">
    <property type="entry name" value="ACOX_C_alpha1"/>
    <property type="match status" value="1"/>
</dbReference>
<dbReference type="AlphaFoldDB" id="A0A4R0RE77"/>
<dbReference type="Proteomes" id="UP000292702">
    <property type="component" value="Unassembled WGS sequence"/>
</dbReference>
<dbReference type="SUPFAM" id="SSF47203">
    <property type="entry name" value="Acyl-CoA dehydrogenase C-terminal domain-like"/>
    <property type="match status" value="1"/>
</dbReference>
<dbReference type="InterPro" id="IPR055060">
    <property type="entry name" value="ACOX_C_alpha1"/>
</dbReference>
<sequence>MAHIFIEPIPEVVPTLELAQTPLYKILDKNLDLETRTQVVYDRARALSRAYALTAEDVIYLRPKFWALHMDLIAPKDAGAFTLVTIQYNLVAGTVGPHALRRPELRPLLQQILDFDVSAQFLMSEVGHGLDAPHMETTATLLPDGSFDLHTPSPRAAKHMPPTGPFGNMPRVAVVMARLMVNGEDHGIRPFIAALNDGKEMCKGISAKLMPSRAGLNPVDHALTYFDHVHLPKEALLGSLDKPRDLRQNFLDIAWRVSVGSLALSVLAVPALRNAVYIAGKYSIRRTVTGPDGKPLPIIAFRTQQLPILHTLAQTYVLEAYSKDTIQRFLSPDLDPRVRHGITAVLKTVMVEHCQSDLFSLAERCGAQGLFEHNEIIQIQLASRGIAIAEGDVLALCIRKCLDPADDDLDTESSLPGLASELLIGRYDMPEPADPSSLLARHELGLFEETRTLVMNLGSGHRTEAFNRLVLPLCQPLIEAIGHRMAYDAAVKAKVPQDLVDMYVANALKHDPTWYIEHAGLTRREIAQMEDRAASAMLPKLEVMLEATGSAPYVHAPIVSDENWKAFLDTLPHFGGNAVVNVIPGTEQGVADTSAAPKL</sequence>
<keyword evidence="3" id="KW-1185">Reference proteome</keyword>
<organism evidence="2 3">
    <name type="scientific">Steccherinum ochraceum</name>
    <dbReference type="NCBI Taxonomy" id="92696"/>
    <lineage>
        <taxon>Eukaryota</taxon>
        <taxon>Fungi</taxon>
        <taxon>Dikarya</taxon>
        <taxon>Basidiomycota</taxon>
        <taxon>Agaricomycotina</taxon>
        <taxon>Agaricomycetes</taxon>
        <taxon>Polyporales</taxon>
        <taxon>Steccherinaceae</taxon>
        <taxon>Steccherinum</taxon>
    </lineage>
</organism>
<protein>
    <recommendedName>
        <fullName evidence="1">Acyl-CoA oxidase C-alpha1 domain-containing protein</fullName>
    </recommendedName>
</protein>
<dbReference type="InterPro" id="IPR036250">
    <property type="entry name" value="AcylCo_DH-like_C"/>
</dbReference>
<accession>A0A4R0RE77</accession>
<name>A0A4R0RE77_9APHY</name>
<dbReference type="SUPFAM" id="SSF56645">
    <property type="entry name" value="Acyl-CoA dehydrogenase NM domain-like"/>
    <property type="match status" value="1"/>
</dbReference>
<evidence type="ECO:0000259" key="1">
    <source>
        <dbReference type="Pfam" id="PF22924"/>
    </source>
</evidence>